<dbReference type="GO" id="GO:0071713">
    <property type="term" value="F:para-aminobenzoyl-glutamate hydrolase activity"/>
    <property type="evidence" value="ECO:0007669"/>
    <property type="project" value="TreeGrafter"/>
</dbReference>
<dbReference type="Gene3D" id="3.40.630.10">
    <property type="entry name" value="Zn peptidases"/>
    <property type="match status" value="2"/>
</dbReference>
<dbReference type="GO" id="GO:0016805">
    <property type="term" value="F:dipeptidase activity"/>
    <property type="evidence" value="ECO:0007669"/>
    <property type="project" value="TreeGrafter"/>
</dbReference>
<dbReference type="GO" id="GO:0046657">
    <property type="term" value="P:folic acid catabolic process"/>
    <property type="evidence" value="ECO:0007669"/>
    <property type="project" value="TreeGrafter"/>
</dbReference>
<sequence>MKENLMTFLDENTRDYADMAKDIWDRPETALHETYAAKRQSEFLKSRGFRISSVRGVPTAFVAEYGSGSPIIGILGEYDALPDMSQQVCTVRKPLDTDAPGHACGHNLIGTAGVAAVDALREIYGRENLRGTIRYYGCPAEERYSGKILMQKERVFDDLDIAIIWHPQDITGISCKNYYSGLTMMKVEFSGETGHSVAAKNYGGSALQAANLMINGINAMREYIWDYHRLHYYMSDTGKTANLLPKKTSVYCETRAADVDVLLKIKERLTEIAEGCAKIAGTDFTIEMEEELYSDKENPVIIEVLKHNLQLLPRPEYTDDEKEFVIKLAETLPKGAEKKVASFYNIDREQIEDHLHMGLVQKDDLIYLPADDAGNVSQEVPFGTFLVSLPPVGMPMHCWQVTALAGSSIGSKCMMRAAKVMAGAVYDFLTDEKLVQKAAEEFDQ</sequence>
<dbReference type="NCBIfam" id="TIGR01891">
    <property type="entry name" value="amidohydrolases"/>
    <property type="match status" value="1"/>
</dbReference>
<accession>A0A415E355</accession>
<keyword evidence="3" id="KW-1185">Reference proteome</keyword>
<evidence type="ECO:0000313" key="2">
    <source>
        <dbReference type="EMBL" id="RHJ88076.1"/>
    </source>
</evidence>
<dbReference type="InterPro" id="IPR011650">
    <property type="entry name" value="Peptidase_M20_dimer"/>
</dbReference>
<dbReference type="RefSeq" id="WP_118334595.1">
    <property type="nucleotide sequence ID" value="NZ_AP025567.1"/>
</dbReference>
<dbReference type="AlphaFoldDB" id="A0A415E355"/>
<protein>
    <submittedName>
        <fullName evidence="2">Amidohydrolase</fullName>
    </submittedName>
</protein>
<dbReference type="SUPFAM" id="SSF55031">
    <property type="entry name" value="Bacterial exopeptidase dimerisation domain"/>
    <property type="match status" value="1"/>
</dbReference>
<comment type="caution">
    <text evidence="2">The sequence shown here is derived from an EMBL/GenBank/DDBJ whole genome shotgun (WGS) entry which is preliminary data.</text>
</comment>
<dbReference type="Proteomes" id="UP000284841">
    <property type="component" value="Unassembled WGS sequence"/>
</dbReference>
<dbReference type="GO" id="GO:0005737">
    <property type="term" value="C:cytoplasm"/>
    <property type="evidence" value="ECO:0007669"/>
    <property type="project" value="TreeGrafter"/>
</dbReference>
<dbReference type="Gene3D" id="3.30.70.360">
    <property type="match status" value="1"/>
</dbReference>
<dbReference type="InterPro" id="IPR017439">
    <property type="entry name" value="Amidohydrolase"/>
</dbReference>
<dbReference type="PANTHER" id="PTHR30575">
    <property type="entry name" value="PEPTIDASE M20"/>
    <property type="match status" value="1"/>
</dbReference>
<dbReference type="PIRSF" id="PIRSF037227">
    <property type="entry name" value="Aminobenzoyl-glu_utiliz_pB"/>
    <property type="match status" value="1"/>
</dbReference>
<dbReference type="InterPro" id="IPR017145">
    <property type="entry name" value="Aminobenzoyl-glu_utiliz_pB"/>
</dbReference>
<dbReference type="OrthoDB" id="9781032at2"/>
<evidence type="ECO:0000259" key="1">
    <source>
        <dbReference type="Pfam" id="PF07687"/>
    </source>
</evidence>
<dbReference type="STRING" id="1776384.GCA_900086585_03640"/>
<reference evidence="2 3" key="1">
    <citation type="submission" date="2018-08" db="EMBL/GenBank/DDBJ databases">
        <title>A genome reference for cultivated species of the human gut microbiota.</title>
        <authorList>
            <person name="Zou Y."/>
            <person name="Xue W."/>
            <person name="Luo G."/>
        </authorList>
    </citation>
    <scope>NUCLEOTIDE SEQUENCE [LARGE SCALE GENOMIC DNA]</scope>
    <source>
        <strain evidence="2 3">AM07-24</strain>
    </source>
</reference>
<dbReference type="InterPro" id="IPR052030">
    <property type="entry name" value="Peptidase_M20/M20A_hydrolases"/>
</dbReference>
<gene>
    <name evidence="2" type="ORF">DW099_06560</name>
</gene>
<evidence type="ECO:0000313" key="3">
    <source>
        <dbReference type="Proteomes" id="UP000284841"/>
    </source>
</evidence>
<name>A0A415E355_9FIRM</name>
<dbReference type="PANTHER" id="PTHR30575:SF0">
    <property type="entry name" value="XAA-ARG DIPEPTIDASE"/>
    <property type="match status" value="1"/>
</dbReference>
<keyword evidence="2" id="KW-0378">Hydrolase</keyword>
<dbReference type="SUPFAM" id="SSF53187">
    <property type="entry name" value="Zn-dependent exopeptidases"/>
    <property type="match status" value="1"/>
</dbReference>
<dbReference type="InterPro" id="IPR036264">
    <property type="entry name" value="Bact_exopeptidase_dim_dom"/>
</dbReference>
<dbReference type="EMBL" id="QRMS01000002">
    <property type="protein sequence ID" value="RHJ88076.1"/>
    <property type="molecule type" value="Genomic_DNA"/>
</dbReference>
<proteinExistence type="predicted"/>
<organism evidence="2 3">
    <name type="scientific">Emergencia timonensis</name>
    <dbReference type="NCBI Taxonomy" id="1776384"/>
    <lineage>
        <taxon>Bacteria</taxon>
        <taxon>Bacillati</taxon>
        <taxon>Bacillota</taxon>
        <taxon>Clostridia</taxon>
        <taxon>Peptostreptococcales</taxon>
        <taxon>Anaerovoracaceae</taxon>
        <taxon>Emergencia</taxon>
    </lineage>
</organism>
<feature type="domain" description="Peptidase M20 dimerisation" evidence="1">
    <location>
        <begin position="181"/>
        <end position="274"/>
    </location>
</feature>
<dbReference type="Pfam" id="PF07687">
    <property type="entry name" value="M20_dimer"/>
    <property type="match status" value="1"/>
</dbReference>